<sequence length="300" mass="31446">MLQSSILAALVGCAFVLAAPTVNTDPNATVDDTAVLNFALTLEHLENAFYTQGLSKFTAQDFTNAGFQPWVRERFQQIGDHEATHVKFLQTALAGSATQPCEYNFPYSDPKGFAALAMALETVGGSAYMGAAGLLSNKNTLTAAASILATESRHAGWVSSAVLKGSAWNGAFETPIGPNGIFSLAGNFIKSCPESNPALPVQPLPALTLNPAAPSPNQQTTITFDVPSADSDKQLFLAYFTGLDIKYSDVQKSGNTYTTTIPEGLEGAVYAGIVGSNNATNADILSGLVILEFPLPSSAK</sequence>
<dbReference type="Proteomes" id="UP001385951">
    <property type="component" value="Unassembled WGS sequence"/>
</dbReference>
<dbReference type="InterPro" id="IPR009078">
    <property type="entry name" value="Ferritin-like_SF"/>
</dbReference>
<dbReference type="SUPFAM" id="SSF47240">
    <property type="entry name" value="Ferritin-like"/>
    <property type="match status" value="1"/>
</dbReference>
<dbReference type="PANTHER" id="PTHR31694">
    <property type="entry name" value="DESICCATION-LIKE PROTEIN"/>
    <property type="match status" value="1"/>
</dbReference>
<evidence type="ECO:0000313" key="3">
    <source>
        <dbReference type="Proteomes" id="UP001385951"/>
    </source>
</evidence>
<dbReference type="PANTHER" id="PTHR31694:SF26">
    <property type="entry name" value="OS05G0151100 PROTEIN"/>
    <property type="match status" value="1"/>
</dbReference>
<name>A0AAW0FH55_9APHY</name>
<accession>A0AAW0FH55</accession>
<feature type="signal peptide" evidence="1">
    <location>
        <begin position="1"/>
        <end position="18"/>
    </location>
</feature>
<comment type="caution">
    <text evidence="2">The sequence shown here is derived from an EMBL/GenBank/DDBJ whole genome shotgun (WGS) entry which is preliminary data.</text>
</comment>
<dbReference type="AlphaFoldDB" id="A0AAW0FH55"/>
<organism evidence="2 3">
    <name type="scientific">Cerrena zonata</name>
    <dbReference type="NCBI Taxonomy" id="2478898"/>
    <lineage>
        <taxon>Eukaryota</taxon>
        <taxon>Fungi</taxon>
        <taxon>Dikarya</taxon>
        <taxon>Basidiomycota</taxon>
        <taxon>Agaricomycotina</taxon>
        <taxon>Agaricomycetes</taxon>
        <taxon>Polyporales</taxon>
        <taxon>Cerrenaceae</taxon>
        <taxon>Cerrena</taxon>
    </lineage>
</organism>
<evidence type="ECO:0000256" key="1">
    <source>
        <dbReference type="SAM" id="SignalP"/>
    </source>
</evidence>
<dbReference type="Pfam" id="PF13668">
    <property type="entry name" value="Ferritin_2"/>
    <property type="match status" value="1"/>
</dbReference>
<reference evidence="2 3" key="1">
    <citation type="submission" date="2022-09" db="EMBL/GenBank/DDBJ databases">
        <authorList>
            <person name="Palmer J.M."/>
        </authorList>
    </citation>
    <scope>NUCLEOTIDE SEQUENCE [LARGE SCALE GENOMIC DNA]</scope>
    <source>
        <strain evidence="2 3">DSM 7382</strain>
    </source>
</reference>
<feature type="chain" id="PRO_5043776913" evidence="1">
    <location>
        <begin position="19"/>
        <end position="300"/>
    </location>
</feature>
<dbReference type="EMBL" id="JASBNA010000050">
    <property type="protein sequence ID" value="KAK7680383.1"/>
    <property type="molecule type" value="Genomic_DNA"/>
</dbReference>
<gene>
    <name evidence="2" type="ORF">QCA50_016623</name>
</gene>
<protein>
    <submittedName>
        <fullName evidence="2">Uncharacterized protein</fullName>
    </submittedName>
</protein>
<dbReference type="InterPro" id="IPR052965">
    <property type="entry name" value="Pigment-catalase-like"/>
</dbReference>
<dbReference type="CDD" id="cd00657">
    <property type="entry name" value="Ferritin_like"/>
    <property type="match status" value="1"/>
</dbReference>
<proteinExistence type="predicted"/>
<keyword evidence="3" id="KW-1185">Reference proteome</keyword>
<keyword evidence="1" id="KW-0732">Signal</keyword>
<evidence type="ECO:0000313" key="2">
    <source>
        <dbReference type="EMBL" id="KAK7680383.1"/>
    </source>
</evidence>